<keyword evidence="7" id="KW-0508">mRNA splicing</keyword>
<dbReference type="OrthoDB" id="10253254at2759"/>
<dbReference type="SUPFAM" id="SSF52540">
    <property type="entry name" value="P-loop containing nucleoside triphosphate hydrolases"/>
    <property type="match status" value="1"/>
</dbReference>
<evidence type="ECO:0000313" key="14">
    <source>
        <dbReference type="EMBL" id="KAJ1964413.1"/>
    </source>
</evidence>
<dbReference type="EC" id="3.6.4.13" evidence="1"/>
<evidence type="ECO:0000256" key="2">
    <source>
        <dbReference type="ARBA" id="ARBA00022664"/>
    </source>
</evidence>
<dbReference type="SMART" id="SM00847">
    <property type="entry name" value="HA2"/>
    <property type="match status" value="1"/>
</dbReference>
<comment type="similarity">
    <text evidence="8">Belongs to the DEAD box helicase family. DEAH subfamily. DDX15/PRP43 sub-subfamily.</text>
</comment>
<comment type="function">
    <text evidence="10">Pre-mRNA processing factor involved in disassembly of spliceosomes after the release of mature mRNA.</text>
</comment>
<dbReference type="GO" id="GO:0000390">
    <property type="term" value="P:spliceosomal complex disassembly"/>
    <property type="evidence" value="ECO:0007669"/>
    <property type="project" value="UniProtKB-ARBA"/>
</dbReference>
<keyword evidence="5 14" id="KW-0347">Helicase</keyword>
<keyword evidence="4 14" id="KW-0378">Hydrolase</keyword>
<evidence type="ECO:0000256" key="8">
    <source>
        <dbReference type="ARBA" id="ARBA00024333"/>
    </source>
</evidence>
<dbReference type="InterPro" id="IPR027417">
    <property type="entry name" value="P-loop_NTPase"/>
</dbReference>
<dbReference type="InterPro" id="IPR011545">
    <property type="entry name" value="DEAD/DEAH_box_helicase_dom"/>
</dbReference>
<dbReference type="Pfam" id="PF00271">
    <property type="entry name" value="Helicase_C"/>
    <property type="match status" value="1"/>
</dbReference>
<dbReference type="CDD" id="cd18791">
    <property type="entry name" value="SF2_C_RHA"/>
    <property type="match status" value="1"/>
</dbReference>
<dbReference type="Pfam" id="PF00270">
    <property type="entry name" value="DEAD"/>
    <property type="match status" value="1"/>
</dbReference>
<dbReference type="PROSITE" id="PS51194">
    <property type="entry name" value="HELICASE_CTER"/>
    <property type="match status" value="1"/>
</dbReference>
<evidence type="ECO:0000259" key="13">
    <source>
        <dbReference type="PROSITE" id="PS51194"/>
    </source>
</evidence>
<dbReference type="GO" id="GO:0003724">
    <property type="term" value="F:RNA helicase activity"/>
    <property type="evidence" value="ECO:0007669"/>
    <property type="project" value="UniProtKB-EC"/>
</dbReference>
<dbReference type="PROSITE" id="PS51192">
    <property type="entry name" value="HELICASE_ATP_BIND_1"/>
    <property type="match status" value="1"/>
</dbReference>
<dbReference type="FunFam" id="1.20.120.1080:FF:000003">
    <property type="entry name" value="Pre-mRNA-splicing factor ATP-dependent RNA helicase PRP43"/>
    <property type="match status" value="1"/>
</dbReference>
<dbReference type="Proteomes" id="UP001150925">
    <property type="component" value="Unassembled WGS sequence"/>
</dbReference>
<dbReference type="FunFam" id="3.40.50.300:FF:000007">
    <property type="entry name" value="Pre-mRNA-splicing factor ATP-dependent RNA helicase"/>
    <property type="match status" value="1"/>
</dbReference>
<dbReference type="Pfam" id="PF07717">
    <property type="entry name" value="OB_NTP_bind"/>
    <property type="match status" value="1"/>
</dbReference>
<dbReference type="SMART" id="SM00490">
    <property type="entry name" value="HELICc"/>
    <property type="match status" value="1"/>
</dbReference>
<evidence type="ECO:0000256" key="9">
    <source>
        <dbReference type="ARBA" id="ARBA00047984"/>
    </source>
</evidence>
<accession>A0A9W8ARU1</accession>
<dbReference type="PANTHER" id="PTHR18934">
    <property type="entry name" value="ATP-DEPENDENT RNA HELICASE"/>
    <property type="match status" value="1"/>
</dbReference>
<evidence type="ECO:0000256" key="1">
    <source>
        <dbReference type="ARBA" id="ARBA00012552"/>
    </source>
</evidence>
<gene>
    <name evidence="14" type="primary">PRP43</name>
    <name evidence="14" type="ORF">IWQ62_002937</name>
</gene>
<dbReference type="SMART" id="SM00487">
    <property type="entry name" value="DEXDc"/>
    <property type="match status" value="1"/>
</dbReference>
<comment type="caution">
    <text evidence="14">The sequence shown here is derived from an EMBL/GenBank/DDBJ whole genome shotgun (WGS) entry which is preliminary data.</text>
</comment>
<dbReference type="Pfam" id="PF21010">
    <property type="entry name" value="HA2_C"/>
    <property type="match status" value="1"/>
</dbReference>
<evidence type="ECO:0000256" key="11">
    <source>
        <dbReference type="SAM" id="MobiDB-lite"/>
    </source>
</evidence>
<proteinExistence type="inferred from homology"/>
<dbReference type="FunFam" id="3.40.50.300:FF:001148">
    <property type="entry name" value="Pre-mRNA-splicing factor ATP-dependent RNA helicase DHX15/PRP43"/>
    <property type="match status" value="1"/>
</dbReference>
<keyword evidence="6" id="KW-0067">ATP-binding</keyword>
<evidence type="ECO:0000256" key="3">
    <source>
        <dbReference type="ARBA" id="ARBA00022741"/>
    </source>
</evidence>
<dbReference type="GO" id="GO:0071014">
    <property type="term" value="C:post-mRNA release spliceosomal complex"/>
    <property type="evidence" value="ECO:0007669"/>
    <property type="project" value="UniProtKB-ARBA"/>
</dbReference>
<feature type="domain" description="Helicase C-terminal" evidence="13">
    <location>
        <begin position="251"/>
        <end position="433"/>
    </location>
</feature>
<dbReference type="Gene3D" id="3.40.50.300">
    <property type="entry name" value="P-loop containing nucleotide triphosphate hydrolases"/>
    <property type="match status" value="2"/>
</dbReference>
<evidence type="ECO:0000256" key="5">
    <source>
        <dbReference type="ARBA" id="ARBA00022806"/>
    </source>
</evidence>
<dbReference type="Gene3D" id="1.20.120.1080">
    <property type="match status" value="1"/>
</dbReference>
<dbReference type="PANTHER" id="PTHR18934:SF109">
    <property type="entry name" value="ATP-DEPENDENT RNA HELICASE DHX15 HOMOLOG"/>
    <property type="match status" value="1"/>
</dbReference>
<keyword evidence="3" id="KW-0547">Nucleotide-binding</keyword>
<evidence type="ECO:0000256" key="6">
    <source>
        <dbReference type="ARBA" id="ARBA00022840"/>
    </source>
</evidence>
<evidence type="ECO:0000313" key="15">
    <source>
        <dbReference type="Proteomes" id="UP001150925"/>
    </source>
</evidence>
<keyword evidence="2" id="KW-0507">mRNA processing</keyword>
<dbReference type="InterPro" id="IPR014001">
    <property type="entry name" value="Helicase_ATP-bd"/>
</dbReference>
<dbReference type="EMBL" id="JANBPY010000702">
    <property type="protein sequence ID" value="KAJ1964413.1"/>
    <property type="molecule type" value="Genomic_DNA"/>
</dbReference>
<dbReference type="GO" id="GO:0003723">
    <property type="term" value="F:RNA binding"/>
    <property type="evidence" value="ECO:0007669"/>
    <property type="project" value="TreeGrafter"/>
</dbReference>
<sequence length="733" mass="83226">MGLQEHMFKDMVSGQTSVDQAVALEDGTMNPFTGEVFSKNYKDILAKRRKLPVTQQREAFLKLLHENQFIVLVGETGSGKTTQIPQFLLYDELPHRKQQKIACTQPRRVAAMSVAQRVADELDVELGGEVGYSIRFEDCTSENTLLKYMTDGMILREAMNDPLLMQYSAIVLDEAHERTLSTDILMGLIKEIAPKRPDLKVIIMSATLDAGKFQDYFNDAPLLSVSGRTFPVEVFYTSEPESDYLDAAIRTVIQIHATEPEGDILVFLTGEEEIEEACRKISAQNNQIMGELNTGPLLTLPLYSSLPPNSQRRIFQSAPPPRYPGGPPGRKCVVSTNIAETSLTIDGIVYVVDPGFSKQKVYNPRVRVESLLVSPISKAAAQQRAGRAGRTREGKCFRLYTEKSFSEELEEQTYPEILRSNLSAVVLQLKRMGIDDLVHFDFMDPPAPETLMRALELLNYLGALDDEGELTPMGRQMAEFPLDPQLSKMIVESARFSCTNEILSIAAMLSVPVVFVRPNDDRNRADAAKAEFAHPDGDHLTLLNVYHAYKAESGNADWCWKMYLNKRSLVAADNIRSQLLRIVQRLGLDMGSTPFTDRDYYNNIRKALTAGFFMQVGHLQRKNHYLTVKDQQAVHLHLSSTLGHKPEWVVYNEFVLTTRNYIRTTTEIKPEWLLELAPHYYDISRFPNGSTKRELEQIYIQYRIRQKESEKQMKKKKKKNKSSEKSSKRKTEE</sequence>
<evidence type="ECO:0000259" key="12">
    <source>
        <dbReference type="PROSITE" id="PS51192"/>
    </source>
</evidence>
<comment type="catalytic activity">
    <reaction evidence="9">
        <text>ATP + H2O = ADP + phosphate + H(+)</text>
        <dbReference type="Rhea" id="RHEA:13065"/>
        <dbReference type="ChEBI" id="CHEBI:15377"/>
        <dbReference type="ChEBI" id="CHEBI:15378"/>
        <dbReference type="ChEBI" id="CHEBI:30616"/>
        <dbReference type="ChEBI" id="CHEBI:43474"/>
        <dbReference type="ChEBI" id="CHEBI:456216"/>
        <dbReference type="EC" id="3.6.4.13"/>
    </reaction>
</comment>
<dbReference type="InterPro" id="IPR002464">
    <property type="entry name" value="DNA/RNA_helicase_DEAH_CS"/>
</dbReference>
<evidence type="ECO:0000256" key="7">
    <source>
        <dbReference type="ARBA" id="ARBA00023187"/>
    </source>
</evidence>
<organism evidence="14 15">
    <name type="scientific">Dispira parvispora</name>
    <dbReference type="NCBI Taxonomy" id="1520584"/>
    <lineage>
        <taxon>Eukaryota</taxon>
        <taxon>Fungi</taxon>
        <taxon>Fungi incertae sedis</taxon>
        <taxon>Zoopagomycota</taxon>
        <taxon>Kickxellomycotina</taxon>
        <taxon>Dimargaritomycetes</taxon>
        <taxon>Dimargaritales</taxon>
        <taxon>Dimargaritaceae</taxon>
        <taxon>Dispira</taxon>
    </lineage>
</organism>
<dbReference type="GO" id="GO:0016787">
    <property type="term" value="F:hydrolase activity"/>
    <property type="evidence" value="ECO:0007669"/>
    <property type="project" value="UniProtKB-KW"/>
</dbReference>
<feature type="region of interest" description="Disordered" evidence="11">
    <location>
        <begin position="708"/>
        <end position="733"/>
    </location>
</feature>
<dbReference type="InterPro" id="IPR048333">
    <property type="entry name" value="HA2_WH"/>
</dbReference>
<evidence type="ECO:0000256" key="4">
    <source>
        <dbReference type="ARBA" id="ARBA00022801"/>
    </source>
</evidence>
<dbReference type="InterPro" id="IPR044756">
    <property type="entry name" value="DHX15_DEXHc"/>
</dbReference>
<dbReference type="PROSITE" id="PS00690">
    <property type="entry name" value="DEAH_ATP_HELICASE"/>
    <property type="match status" value="1"/>
</dbReference>
<feature type="compositionally biased region" description="Basic and acidic residues" evidence="11">
    <location>
        <begin position="721"/>
        <end position="733"/>
    </location>
</feature>
<keyword evidence="15" id="KW-1185">Reference proteome</keyword>
<dbReference type="GO" id="GO:0005524">
    <property type="term" value="F:ATP binding"/>
    <property type="evidence" value="ECO:0007669"/>
    <property type="project" value="UniProtKB-KW"/>
</dbReference>
<dbReference type="Pfam" id="PF04408">
    <property type="entry name" value="WHD_HA2"/>
    <property type="match status" value="1"/>
</dbReference>
<evidence type="ECO:0000256" key="10">
    <source>
        <dbReference type="ARBA" id="ARBA00055599"/>
    </source>
</evidence>
<dbReference type="CDD" id="cd17973">
    <property type="entry name" value="DEXHc_DHX15"/>
    <property type="match status" value="1"/>
</dbReference>
<dbReference type="AlphaFoldDB" id="A0A9W8ARU1"/>
<dbReference type="InterPro" id="IPR007502">
    <property type="entry name" value="Helicase-assoc_dom"/>
</dbReference>
<feature type="domain" description="Helicase ATP-binding" evidence="12">
    <location>
        <begin position="61"/>
        <end position="226"/>
    </location>
</feature>
<name>A0A9W8ARU1_9FUNG</name>
<dbReference type="InterPro" id="IPR001650">
    <property type="entry name" value="Helicase_C-like"/>
</dbReference>
<reference evidence="14" key="1">
    <citation type="submission" date="2022-07" db="EMBL/GenBank/DDBJ databases">
        <title>Phylogenomic reconstructions and comparative analyses of Kickxellomycotina fungi.</title>
        <authorList>
            <person name="Reynolds N.K."/>
            <person name="Stajich J.E."/>
            <person name="Barry K."/>
            <person name="Grigoriev I.V."/>
            <person name="Crous P."/>
            <person name="Smith M.E."/>
        </authorList>
    </citation>
    <scope>NUCLEOTIDE SEQUENCE</scope>
    <source>
        <strain evidence="14">RSA 1196</strain>
    </source>
</reference>
<protein>
    <recommendedName>
        <fullName evidence="1">RNA helicase</fullName>
        <ecNumber evidence="1">3.6.4.13</ecNumber>
    </recommendedName>
</protein>
<dbReference type="InterPro" id="IPR011709">
    <property type="entry name" value="DEAD-box_helicase_OB_fold"/>
</dbReference>